<name>A0A2R4XMX6_9BURK</name>
<dbReference type="InterPro" id="IPR050553">
    <property type="entry name" value="Thioredoxin_ResA/DsbE_sf"/>
</dbReference>
<dbReference type="RefSeq" id="WP_108622570.1">
    <property type="nucleotide sequence ID" value="NZ_CP028901.1"/>
</dbReference>
<dbReference type="Pfam" id="PF08534">
    <property type="entry name" value="Redoxin"/>
    <property type="match status" value="1"/>
</dbReference>
<dbReference type="PROSITE" id="PS00194">
    <property type="entry name" value="THIOREDOXIN_1"/>
    <property type="match status" value="1"/>
</dbReference>
<keyword evidence="3" id="KW-0676">Redox-active center</keyword>
<dbReference type="InterPro" id="IPR017937">
    <property type="entry name" value="Thioredoxin_CS"/>
</dbReference>
<reference evidence="5 6" key="1">
    <citation type="submission" date="2018-04" db="EMBL/GenBank/DDBJ databases">
        <title>Bordetella sp. HZ20 isolated from seawater.</title>
        <authorList>
            <person name="Sun C."/>
        </authorList>
    </citation>
    <scope>NUCLEOTIDE SEQUENCE [LARGE SCALE GENOMIC DNA]</scope>
    <source>
        <strain evidence="5 6">HZ20</strain>
    </source>
</reference>
<feature type="domain" description="Thioredoxin" evidence="4">
    <location>
        <begin position="42"/>
        <end position="183"/>
    </location>
</feature>
<dbReference type="PANTHER" id="PTHR42852">
    <property type="entry name" value="THIOL:DISULFIDE INTERCHANGE PROTEIN DSBE"/>
    <property type="match status" value="1"/>
</dbReference>
<dbReference type="OrthoDB" id="9811352at2"/>
<dbReference type="InterPro" id="IPR013740">
    <property type="entry name" value="Redoxin"/>
</dbReference>
<dbReference type="AlphaFoldDB" id="A0A2R4XMX6"/>
<dbReference type="GO" id="GO:0030313">
    <property type="term" value="C:cell envelope"/>
    <property type="evidence" value="ECO:0007669"/>
    <property type="project" value="UniProtKB-SubCell"/>
</dbReference>
<sequence length="184" mass="20130">MKRRTLIVGAAGLAALGATGWFAFKESARKAPQANREARRTPVEPDPAVFFKAAFDELNGDVVQMESLRGQPLVINFWATWCPPCVKEMPELDRISEEMPNARVIGVAIDSRDNVVKFLDKVPVKFPIYIAGHAGIEVTRGLGNNVMALPFTILINDRGELVSKVLGEVDPASLRTDISRMLAG</sequence>
<comment type="subcellular location">
    <subcellularLocation>
        <location evidence="1">Cell envelope</location>
    </subcellularLocation>
</comment>
<dbReference type="InterPro" id="IPR036249">
    <property type="entry name" value="Thioredoxin-like_sf"/>
</dbReference>
<evidence type="ECO:0000313" key="6">
    <source>
        <dbReference type="Proteomes" id="UP000244571"/>
    </source>
</evidence>
<dbReference type="GO" id="GO:0015036">
    <property type="term" value="F:disulfide oxidoreductase activity"/>
    <property type="evidence" value="ECO:0007669"/>
    <property type="project" value="UniProtKB-ARBA"/>
</dbReference>
<dbReference type="PROSITE" id="PS51352">
    <property type="entry name" value="THIOREDOXIN_2"/>
    <property type="match status" value="1"/>
</dbReference>
<evidence type="ECO:0000256" key="2">
    <source>
        <dbReference type="ARBA" id="ARBA00022748"/>
    </source>
</evidence>
<dbReference type="Gene3D" id="3.40.30.10">
    <property type="entry name" value="Glutaredoxin"/>
    <property type="match status" value="1"/>
</dbReference>
<keyword evidence="6" id="KW-1185">Reference proteome</keyword>
<gene>
    <name evidence="5" type="ORF">DBV39_17065</name>
</gene>
<proteinExistence type="predicted"/>
<evidence type="ECO:0000259" key="4">
    <source>
        <dbReference type="PROSITE" id="PS51352"/>
    </source>
</evidence>
<protein>
    <submittedName>
        <fullName evidence="5">Thioredoxin</fullName>
    </submittedName>
</protein>
<evidence type="ECO:0000256" key="3">
    <source>
        <dbReference type="ARBA" id="ARBA00023284"/>
    </source>
</evidence>
<evidence type="ECO:0000256" key="1">
    <source>
        <dbReference type="ARBA" id="ARBA00004196"/>
    </source>
</evidence>
<dbReference type="CDD" id="cd02966">
    <property type="entry name" value="TlpA_like_family"/>
    <property type="match status" value="1"/>
</dbReference>
<keyword evidence="2" id="KW-0201">Cytochrome c-type biogenesis</keyword>
<dbReference type="SUPFAM" id="SSF52833">
    <property type="entry name" value="Thioredoxin-like"/>
    <property type="match status" value="1"/>
</dbReference>
<dbReference type="PANTHER" id="PTHR42852:SF13">
    <property type="entry name" value="PROTEIN DIPZ"/>
    <property type="match status" value="1"/>
</dbReference>
<accession>A0A2R4XMX6</accession>
<dbReference type="KEGG" id="boz:DBV39_17065"/>
<dbReference type="GO" id="GO:0017004">
    <property type="term" value="P:cytochrome complex assembly"/>
    <property type="evidence" value="ECO:0007669"/>
    <property type="project" value="UniProtKB-KW"/>
</dbReference>
<dbReference type="InterPro" id="IPR013766">
    <property type="entry name" value="Thioredoxin_domain"/>
</dbReference>
<evidence type="ECO:0000313" key="5">
    <source>
        <dbReference type="EMBL" id="AWB35160.1"/>
    </source>
</evidence>
<dbReference type="Proteomes" id="UP000244571">
    <property type="component" value="Chromosome"/>
</dbReference>
<dbReference type="EMBL" id="CP028901">
    <property type="protein sequence ID" value="AWB35160.1"/>
    <property type="molecule type" value="Genomic_DNA"/>
</dbReference>
<organism evidence="5 6">
    <name type="scientific">Orrella marina</name>
    <dbReference type="NCBI Taxonomy" id="2163011"/>
    <lineage>
        <taxon>Bacteria</taxon>
        <taxon>Pseudomonadati</taxon>
        <taxon>Pseudomonadota</taxon>
        <taxon>Betaproteobacteria</taxon>
        <taxon>Burkholderiales</taxon>
        <taxon>Alcaligenaceae</taxon>
        <taxon>Orrella</taxon>
    </lineage>
</organism>